<keyword evidence="8 18" id="KW-0472">Membrane</keyword>
<evidence type="ECO:0000256" key="6">
    <source>
        <dbReference type="ARBA" id="ARBA00023018"/>
    </source>
</evidence>
<dbReference type="Pfam" id="PF00060">
    <property type="entry name" value="Lig_chan"/>
    <property type="match status" value="1"/>
</dbReference>
<keyword evidence="13" id="KW-0407">Ion channel</keyword>
<feature type="binding site" evidence="15">
    <location>
        <position position="679"/>
    </location>
    <ligand>
        <name>L-glutamate</name>
        <dbReference type="ChEBI" id="CHEBI:29985"/>
    </ligand>
</feature>
<evidence type="ECO:0000256" key="9">
    <source>
        <dbReference type="ARBA" id="ARBA00023170"/>
    </source>
</evidence>
<evidence type="ECO:0000313" key="23">
    <source>
        <dbReference type="Proteomes" id="UP000683360"/>
    </source>
</evidence>
<keyword evidence="11" id="KW-0628">Postsynaptic cell membrane</keyword>
<feature type="chain" id="PRO_5035926071" evidence="19">
    <location>
        <begin position="21"/>
        <end position="827"/>
    </location>
</feature>
<dbReference type="OrthoDB" id="5984008at2759"/>
<dbReference type="PANTHER" id="PTHR18966">
    <property type="entry name" value="IONOTROPIC GLUTAMATE RECEPTOR"/>
    <property type="match status" value="1"/>
</dbReference>
<keyword evidence="9" id="KW-0675">Receptor</keyword>
<dbReference type="SMART" id="SM00918">
    <property type="entry name" value="Lig_chan-Glu_bd"/>
    <property type="match status" value="1"/>
</dbReference>
<evidence type="ECO:0000256" key="14">
    <source>
        <dbReference type="ARBA" id="ARBA00034100"/>
    </source>
</evidence>
<dbReference type="GO" id="GO:0038023">
    <property type="term" value="F:signaling receptor activity"/>
    <property type="evidence" value="ECO:0007669"/>
    <property type="project" value="InterPro"/>
</dbReference>
<evidence type="ECO:0000256" key="13">
    <source>
        <dbReference type="ARBA" id="ARBA00023303"/>
    </source>
</evidence>
<feature type="disulfide bond" evidence="17">
    <location>
        <begin position="62"/>
        <end position="299"/>
    </location>
</feature>
<dbReference type="InterPro" id="IPR015683">
    <property type="entry name" value="Ionotropic_Glu_rcpt"/>
</dbReference>
<dbReference type="Gene3D" id="3.40.190.10">
    <property type="entry name" value="Periplasmic binding protein-like II"/>
    <property type="match status" value="2"/>
</dbReference>
<feature type="domain" description="Ionotropic glutamate receptor C-terminal" evidence="20">
    <location>
        <begin position="384"/>
        <end position="743"/>
    </location>
</feature>
<dbReference type="InterPro" id="IPR001828">
    <property type="entry name" value="ANF_lig-bd_rcpt"/>
</dbReference>
<evidence type="ECO:0000256" key="3">
    <source>
        <dbReference type="ARBA" id="ARBA00022475"/>
    </source>
</evidence>
<name>A0A8S3RFC6_MYTED</name>
<feature type="binding site" evidence="15">
    <location>
        <position position="470"/>
    </location>
    <ligand>
        <name>L-glutamate</name>
        <dbReference type="ChEBI" id="CHEBI:29985"/>
    </ligand>
</feature>
<feature type="site" description="Interaction with the cone snail toxin Con-ikot-ikot" evidence="16">
    <location>
        <position position="726"/>
    </location>
</feature>
<keyword evidence="5 18" id="KW-1133">Transmembrane helix</keyword>
<dbReference type="FunFam" id="1.10.287.70:FF:000143">
    <property type="entry name" value="Probable glutamate receptor"/>
    <property type="match status" value="1"/>
</dbReference>
<evidence type="ECO:0000256" key="17">
    <source>
        <dbReference type="PIRSR" id="PIRSR601508-3"/>
    </source>
</evidence>
<feature type="transmembrane region" description="Helical" evidence="18">
    <location>
        <begin position="768"/>
        <end position="788"/>
    </location>
</feature>
<feature type="binding site" evidence="15">
    <location>
        <position position="633"/>
    </location>
    <ligand>
        <name>L-glutamate</name>
        <dbReference type="ChEBI" id="CHEBI:29985"/>
    </ligand>
</feature>
<dbReference type="InterPro" id="IPR028082">
    <property type="entry name" value="Peripla_BP_I"/>
</dbReference>
<dbReference type="Gene3D" id="1.10.287.70">
    <property type="match status" value="1"/>
</dbReference>
<feature type="binding site" evidence="15">
    <location>
        <position position="465"/>
    </location>
    <ligand>
        <name>L-glutamate</name>
        <dbReference type="ChEBI" id="CHEBI:29985"/>
    </ligand>
</feature>
<evidence type="ECO:0000256" key="19">
    <source>
        <dbReference type="SAM" id="SignalP"/>
    </source>
</evidence>
<feature type="domain" description="Ionotropic glutamate receptor L-glutamate and glycine-binding" evidence="21">
    <location>
        <begin position="394"/>
        <end position="454"/>
    </location>
</feature>
<keyword evidence="23" id="KW-1185">Reference proteome</keyword>
<dbReference type="Proteomes" id="UP000683360">
    <property type="component" value="Unassembled WGS sequence"/>
</dbReference>
<dbReference type="Pfam" id="PF10613">
    <property type="entry name" value="Lig_chan-Glu_bd"/>
    <property type="match status" value="1"/>
</dbReference>
<keyword evidence="2" id="KW-0813">Transport</keyword>
<feature type="site" description="Crucial to convey clamshell closure to channel opening" evidence="16">
    <location>
        <position position="612"/>
    </location>
</feature>
<keyword evidence="19" id="KW-0732">Signal</keyword>
<keyword evidence="10" id="KW-0325">Glycoprotein</keyword>
<gene>
    <name evidence="22" type="ORF">MEDL_19789</name>
</gene>
<keyword evidence="6" id="KW-0770">Synapse</keyword>
<dbReference type="InterPro" id="IPR001508">
    <property type="entry name" value="Iono_Glu_rcpt_met"/>
</dbReference>
<keyword evidence="7" id="KW-0406">Ion transport</keyword>
<sequence>MWRLLFVSAVIISSTPFKIGVLVDTDWIDDDLSGFDGVSSGIEYITHIIPGNNALKITNKVCELLSQGYGGFISFLGCFSALSVEFQAKSRKIPHIMYTRKPCFLGAQPETFQIIPNCKEVNKALSNIVSRLSWLDVFIIHDKSLESRCLQDLVARFSSIAVRSRMLSTSTLSNQQIVTTTKSYNPSIIVVFVDEERVEDMLIEAEAQGILTTKKSWIFVLPDIRLPQSINITSQDSRVLFLRQYHMKLNMENEKCLSDLPDNSTIITEILKDGKTVYKKAIENILAVSPSFSFKPFDCRNQTRIMPAGDELITEMKKINLKGLTGNLNWDQNGYLSEGELQLCSIKGGTDSLHHMGKWTTENSLQLKDDVLFGNEFTDFGGKTLTVATLQVEPFIYIETNNNVTTYKGFCFDILNEMAKRFNFSYKVVQPPDGQYGGPKEDGAWTGMVGMIMRGEIDIAAAPFTITSIRESVIDFTVPIMEDGVGILTKKVTEEPYKLFKTLKPFTLKVWGAIGMVIIVVGIFLYIVNRLSPYTVDGPDLMVDTAHEQKKLKENMWLIYGSFLEQAVDPRPSATSGRVMLGFWWVFTILMLASYTANLAAYLTVSITVQPINSLSELIAQDKIKPLVKTGTSLHTLFQTASSGVYTQVWEKMSTMPYVTSRATAVELARTGEYAFMTDISQLEFIQLQDCEAFALAAEVFNQAGLGFVMPENAPYKEAFNLNIMKMHEAGMTERWKDKWWPKINTCSTVSRTGGANPLGMDSIAGVFLVYVSVVGVAIITFLLNLFWQTYIFKRYKTYLAPIKNQMWGRSMKYRETTDIKNKCHKQ</sequence>
<dbReference type="Pfam" id="PF01094">
    <property type="entry name" value="ANF_receptor"/>
    <property type="match status" value="1"/>
</dbReference>
<comment type="subcellular location">
    <subcellularLocation>
        <location evidence="1">Cell membrane</location>
        <topology evidence="1">Multi-pass membrane protein</topology>
    </subcellularLocation>
    <subcellularLocation>
        <location evidence="14">Postsynaptic cell membrane</location>
    </subcellularLocation>
</comment>
<evidence type="ECO:0000256" key="2">
    <source>
        <dbReference type="ARBA" id="ARBA00022448"/>
    </source>
</evidence>
<evidence type="ECO:0000256" key="8">
    <source>
        <dbReference type="ARBA" id="ARBA00023136"/>
    </source>
</evidence>
<evidence type="ECO:0000256" key="4">
    <source>
        <dbReference type="ARBA" id="ARBA00022692"/>
    </source>
</evidence>
<evidence type="ECO:0000256" key="16">
    <source>
        <dbReference type="PIRSR" id="PIRSR601508-2"/>
    </source>
</evidence>
<accession>A0A8S3RFC6</accession>
<dbReference type="SUPFAM" id="SSF53850">
    <property type="entry name" value="Periplasmic binding protein-like II"/>
    <property type="match status" value="1"/>
</dbReference>
<evidence type="ECO:0000259" key="21">
    <source>
        <dbReference type="SMART" id="SM00918"/>
    </source>
</evidence>
<evidence type="ECO:0000256" key="15">
    <source>
        <dbReference type="PIRSR" id="PIRSR601508-1"/>
    </source>
</evidence>
<proteinExistence type="predicted"/>
<dbReference type="EMBL" id="CAJPWZ010001022">
    <property type="protein sequence ID" value="CAG2205481.1"/>
    <property type="molecule type" value="Genomic_DNA"/>
</dbReference>
<dbReference type="GO" id="GO:0045211">
    <property type="term" value="C:postsynaptic membrane"/>
    <property type="evidence" value="ECO:0007669"/>
    <property type="project" value="UniProtKB-SubCell"/>
</dbReference>
<dbReference type="AlphaFoldDB" id="A0A8S3RFC6"/>
<evidence type="ECO:0000256" key="18">
    <source>
        <dbReference type="SAM" id="Phobius"/>
    </source>
</evidence>
<feature type="transmembrane region" description="Helical" evidence="18">
    <location>
        <begin position="581"/>
        <end position="603"/>
    </location>
</feature>
<evidence type="ECO:0000256" key="12">
    <source>
        <dbReference type="ARBA" id="ARBA00023286"/>
    </source>
</evidence>
<dbReference type="InterPro" id="IPR019594">
    <property type="entry name" value="Glu/Gly-bd"/>
</dbReference>
<dbReference type="GO" id="GO:0015276">
    <property type="term" value="F:ligand-gated monoatomic ion channel activity"/>
    <property type="evidence" value="ECO:0007669"/>
    <property type="project" value="InterPro"/>
</dbReference>
<dbReference type="PRINTS" id="PR00177">
    <property type="entry name" value="NMDARECEPTOR"/>
</dbReference>
<dbReference type="SMART" id="SM00079">
    <property type="entry name" value="PBPe"/>
    <property type="match status" value="1"/>
</dbReference>
<keyword evidence="3" id="KW-1003">Cell membrane</keyword>
<dbReference type="InterPro" id="IPR001320">
    <property type="entry name" value="Iontro_rcpt_C"/>
</dbReference>
<evidence type="ECO:0000256" key="1">
    <source>
        <dbReference type="ARBA" id="ARBA00004651"/>
    </source>
</evidence>
<feature type="transmembrane region" description="Helical" evidence="18">
    <location>
        <begin position="510"/>
        <end position="528"/>
    </location>
</feature>
<evidence type="ECO:0000256" key="7">
    <source>
        <dbReference type="ARBA" id="ARBA00023065"/>
    </source>
</evidence>
<feature type="binding site" evidence="15">
    <location>
        <position position="463"/>
    </location>
    <ligand>
        <name>L-glutamate</name>
        <dbReference type="ChEBI" id="CHEBI:29985"/>
    </ligand>
</feature>
<reference evidence="22" key="1">
    <citation type="submission" date="2021-03" db="EMBL/GenBank/DDBJ databases">
        <authorList>
            <person name="Bekaert M."/>
        </authorList>
    </citation>
    <scope>NUCLEOTIDE SEQUENCE</scope>
</reference>
<evidence type="ECO:0000259" key="20">
    <source>
        <dbReference type="SMART" id="SM00079"/>
    </source>
</evidence>
<protein>
    <submittedName>
        <fullName evidence="22">Uncharacterized protein</fullName>
    </submittedName>
</protein>
<keyword evidence="12" id="KW-1071">Ligand-gated ion channel</keyword>
<dbReference type="SUPFAM" id="SSF53822">
    <property type="entry name" value="Periplasmic binding protein-like I"/>
    <property type="match status" value="1"/>
</dbReference>
<keyword evidence="4 18" id="KW-0812">Transmembrane</keyword>
<organism evidence="22 23">
    <name type="scientific">Mytilus edulis</name>
    <name type="common">Blue mussel</name>
    <dbReference type="NCBI Taxonomy" id="6550"/>
    <lineage>
        <taxon>Eukaryota</taxon>
        <taxon>Metazoa</taxon>
        <taxon>Spiralia</taxon>
        <taxon>Lophotrochozoa</taxon>
        <taxon>Mollusca</taxon>
        <taxon>Bivalvia</taxon>
        <taxon>Autobranchia</taxon>
        <taxon>Pteriomorphia</taxon>
        <taxon>Mytilida</taxon>
        <taxon>Mytiloidea</taxon>
        <taxon>Mytilidae</taxon>
        <taxon>Mytilinae</taxon>
        <taxon>Mytilus</taxon>
    </lineage>
</organism>
<keyword evidence="17" id="KW-1015">Disulfide bond</keyword>
<feature type="signal peptide" evidence="19">
    <location>
        <begin position="1"/>
        <end position="20"/>
    </location>
</feature>
<evidence type="ECO:0000313" key="22">
    <source>
        <dbReference type="EMBL" id="CAG2205481.1"/>
    </source>
</evidence>
<comment type="caution">
    <text evidence="22">The sequence shown here is derived from an EMBL/GenBank/DDBJ whole genome shotgun (WGS) entry which is preliminary data.</text>
</comment>
<evidence type="ECO:0000256" key="10">
    <source>
        <dbReference type="ARBA" id="ARBA00023180"/>
    </source>
</evidence>
<dbReference type="FunFam" id="3.40.190.10:FF:000024">
    <property type="entry name" value="Glutamate receptor, ionotropic, delta 1"/>
    <property type="match status" value="1"/>
</dbReference>
<evidence type="ECO:0000256" key="5">
    <source>
        <dbReference type="ARBA" id="ARBA00022989"/>
    </source>
</evidence>
<dbReference type="Gene3D" id="3.40.50.2300">
    <property type="match status" value="2"/>
</dbReference>
<evidence type="ECO:0000256" key="11">
    <source>
        <dbReference type="ARBA" id="ARBA00023257"/>
    </source>
</evidence>
<feature type="disulfide bond" evidence="17">
    <location>
        <begin position="691"/>
        <end position="747"/>
    </location>
</feature>